<name>A0A542ZJJ6_9MICO</name>
<evidence type="ECO:0008006" key="3">
    <source>
        <dbReference type="Google" id="ProtNLM"/>
    </source>
</evidence>
<dbReference type="CDD" id="cd03062">
    <property type="entry name" value="TRX_Fd_Sucrase"/>
    <property type="match status" value="1"/>
</dbReference>
<evidence type="ECO:0000313" key="1">
    <source>
        <dbReference type="EMBL" id="TQL60513.1"/>
    </source>
</evidence>
<dbReference type="AlphaFoldDB" id="A0A542ZJJ6"/>
<evidence type="ECO:0000313" key="2">
    <source>
        <dbReference type="Proteomes" id="UP000319514"/>
    </source>
</evidence>
<comment type="caution">
    <text evidence="1">The sequence shown here is derived from an EMBL/GenBank/DDBJ whole genome shotgun (WGS) entry which is preliminary data.</text>
</comment>
<accession>A0A542ZJJ6</accession>
<dbReference type="Pfam" id="PF06999">
    <property type="entry name" value="Suc_Fer-like"/>
    <property type="match status" value="1"/>
</dbReference>
<dbReference type="OrthoDB" id="3399139at2"/>
<reference evidence="1 2" key="1">
    <citation type="submission" date="2019-06" db="EMBL/GenBank/DDBJ databases">
        <title>Sequencing the genomes of 1000 actinobacteria strains.</title>
        <authorList>
            <person name="Klenk H.-P."/>
        </authorList>
    </citation>
    <scope>NUCLEOTIDE SEQUENCE [LARGE SCALE GENOMIC DNA]</scope>
    <source>
        <strain evidence="1 2">DSM 18082</strain>
    </source>
</reference>
<sequence length="323" mass="34523">MTEAPSGHGHSAPGACSVLWDQAHAPAPGTAAQARFWVALEQPGPWGREAATQSHLDPDVGAGLDRLCAEHGGRLLLIRRPGTHADRRGSEGQRVYVAGGLTDRPWLLEADLDLPSQLGRLPWPALAAGDIDIVLDAVPELEEASDPVLLVCTNSRRDVCCALRGRPVALAAAQARPGRVWECSHTGGHRFAPTGVLLPWGQTLARLDEDLAVEVLDAAERGELPAAALGPWHDRGRSVLEPPAQAVEAALREQLGELDLIALSTSAEPDPEDSTAWRCTVSHRDGRCWSVRVERLMGDHLPESCGKAPVATWSWRVGPASLV</sequence>
<gene>
    <name evidence="1" type="ORF">FB474_1908</name>
</gene>
<keyword evidence="2" id="KW-1185">Reference proteome</keyword>
<dbReference type="InterPro" id="IPR036249">
    <property type="entry name" value="Thioredoxin-like_sf"/>
</dbReference>
<dbReference type="InterPro" id="IPR009737">
    <property type="entry name" value="Aim32/Apd1-like"/>
</dbReference>
<organism evidence="1 2">
    <name type="scientific">Oryzihumus leptocrescens</name>
    <dbReference type="NCBI Taxonomy" id="297536"/>
    <lineage>
        <taxon>Bacteria</taxon>
        <taxon>Bacillati</taxon>
        <taxon>Actinomycetota</taxon>
        <taxon>Actinomycetes</taxon>
        <taxon>Micrococcales</taxon>
        <taxon>Intrasporangiaceae</taxon>
        <taxon>Oryzihumus</taxon>
    </lineage>
</organism>
<protein>
    <recommendedName>
        <fullName evidence="3">Sucrase/ferredoxin-like protein</fullName>
    </recommendedName>
</protein>
<proteinExistence type="predicted"/>
<dbReference type="SUPFAM" id="SSF52833">
    <property type="entry name" value="Thioredoxin-like"/>
    <property type="match status" value="1"/>
</dbReference>
<dbReference type="RefSeq" id="WP_141788402.1">
    <property type="nucleotide sequence ID" value="NZ_BAAAKX010000002.1"/>
</dbReference>
<dbReference type="EMBL" id="VFOQ01000001">
    <property type="protein sequence ID" value="TQL60513.1"/>
    <property type="molecule type" value="Genomic_DNA"/>
</dbReference>
<dbReference type="Proteomes" id="UP000319514">
    <property type="component" value="Unassembled WGS sequence"/>
</dbReference>